<gene>
    <name evidence="2" type="ORF">DFR87_09810</name>
</gene>
<name>A0A2U9IV12_9CREN</name>
<sequence length="110" mass="11602">MKQAMISFIGAGMSIVQILDGDLVSLGVIPLLVHMATAVVLLVISAVSAIRTSGIERRMSLGNVGLVIVDGVLGPFLNPLLSVIHLFLALGVLSNFSVMFGIESERGREK</sequence>
<dbReference type="Proteomes" id="UP000247586">
    <property type="component" value="Chromosome"/>
</dbReference>
<reference evidence="2" key="1">
    <citation type="submission" date="2018-05" db="EMBL/GenBank/DDBJ databases">
        <title>Complete Genome Sequences of Extremely Thermoacidophilic, Metal-Mobilizing Type-Strain Members of the Archaeal Family Sulfolobaceae: Acidianus brierleyi DSM-1651T, Acidianus sulfidivorans DSM-18786T, Metallosphaera hakonensis DSM-7519T, and Metallosphaera prunae DSM-10039T.</title>
        <authorList>
            <person name="Counts J.A."/>
            <person name="Kelly R.M."/>
        </authorList>
    </citation>
    <scope>NUCLEOTIDE SEQUENCE [LARGE SCALE GENOMIC DNA]</scope>
    <source>
        <strain evidence="2">HO1-1</strain>
    </source>
</reference>
<protein>
    <submittedName>
        <fullName evidence="2">Uncharacterized protein</fullName>
    </submittedName>
</protein>
<proteinExistence type="predicted"/>
<dbReference type="OrthoDB" id="40639at2157"/>
<evidence type="ECO:0000256" key="1">
    <source>
        <dbReference type="SAM" id="Phobius"/>
    </source>
</evidence>
<accession>A0A2U9IV12</accession>
<evidence type="ECO:0000313" key="2">
    <source>
        <dbReference type="EMBL" id="AWR99931.1"/>
    </source>
</evidence>
<dbReference type="EMBL" id="CP029287">
    <property type="protein sequence ID" value="AWR99931.1"/>
    <property type="molecule type" value="Genomic_DNA"/>
</dbReference>
<dbReference type="AlphaFoldDB" id="A0A2U9IV12"/>
<dbReference type="GeneID" id="36835638"/>
<feature type="transmembrane region" description="Helical" evidence="1">
    <location>
        <begin position="31"/>
        <end position="49"/>
    </location>
</feature>
<dbReference type="KEGG" id="mhk:DFR87_09810"/>
<keyword evidence="3" id="KW-1185">Reference proteome</keyword>
<evidence type="ECO:0000313" key="3">
    <source>
        <dbReference type="Proteomes" id="UP000247586"/>
    </source>
</evidence>
<keyword evidence="1" id="KW-0812">Transmembrane</keyword>
<keyword evidence="1" id="KW-1133">Transmembrane helix</keyword>
<organism evidence="2 3">
    <name type="scientific">Metallosphaera hakonensis JCM 8857 = DSM 7519</name>
    <dbReference type="NCBI Taxonomy" id="1293036"/>
    <lineage>
        <taxon>Archaea</taxon>
        <taxon>Thermoproteota</taxon>
        <taxon>Thermoprotei</taxon>
        <taxon>Sulfolobales</taxon>
        <taxon>Sulfolobaceae</taxon>
        <taxon>Metallosphaera</taxon>
    </lineage>
</organism>
<dbReference type="RefSeq" id="WP_054836260.1">
    <property type="nucleotide sequence ID" value="NZ_BBBA01000002.1"/>
</dbReference>
<keyword evidence="1" id="KW-0472">Membrane</keyword>